<comment type="caution">
    <text evidence="2">The sequence shown here is derived from an EMBL/GenBank/DDBJ whole genome shotgun (WGS) entry which is preliminary data.</text>
</comment>
<feature type="signal peptide" evidence="1">
    <location>
        <begin position="1"/>
        <end position="19"/>
    </location>
</feature>
<gene>
    <name evidence="2" type="ORF">COT24_03655</name>
</gene>
<keyword evidence="1" id="KW-0732">Signal</keyword>
<protein>
    <recommendedName>
        <fullName evidence="4">LTD domain-containing protein</fullName>
    </recommendedName>
</protein>
<reference evidence="2 3" key="1">
    <citation type="submission" date="2017-09" db="EMBL/GenBank/DDBJ databases">
        <title>Depth-based differentiation of microbial function through sediment-hosted aquifers and enrichment of novel symbionts in the deep terrestrial subsurface.</title>
        <authorList>
            <person name="Probst A.J."/>
            <person name="Ladd B."/>
            <person name="Jarett J.K."/>
            <person name="Geller-Mcgrath D.E."/>
            <person name="Sieber C.M."/>
            <person name="Emerson J.B."/>
            <person name="Anantharaman K."/>
            <person name="Thomas B.C."/>
            <person name="Malmstrom R."/>
            <person name="Stieglmeier M."/>
            <person name="Klingl A."/>
            <person name="Woyke T."/>
            <person name="Ryan C.M."/>
            <person name="Banfield J.F."/>
        </authorList>
    </citation>
    <scope>NUCLEOTIDE SEQUENCE [LARGE SCALE GENOMIC DNA]</scope>
    <source>
        <strain evidence="2">CG08_land_8_20_14_0_20_40_16</strain>
    </source>
</reference>
<evidence type="ECO:0000256" key="1">
    <source>
        <dbReference type="SAM" id="SignalP"/>
    </source>
</evidence>
<accession>A0A2H0YVD1</accession>
<name>A0A2H0YVD1_9BACT</name>
<dbReference type="PROSITE" id="PS51257">
    <property type="entry name" value="PROKAR_LIPOPROTEIN"/>
    <property type="match status" value="1"/>
</dbReference>
<evidence type="ECO:0000313" key="3">
    <source>
        <dbReference type="Proteomes" id="UP000231542"/>
    </source>
</evidence>
<dbReference type="Proteomes" id="UP000231542">
    <property type="component" value="Unassembled WGS sequence"/>
</dbReference>
<dbReference type="AlphaFoldDB" id="A0A2H0YVD1"/>
<evidence type="ECO:0008006" key="4">
    <source>
        <dbReference type="Google" id="ProtNLM"/>
    </source>
</evidence>
<dbReference type="EMBL" id="PEXU01000043">
    <property type="protein sequence ID" value="PIS42441.1"/>
    <property type="molecule type" value="Genomic_DNA"/>
</dbReference>
<proteinExistence type="predicted"/>
<sequence>MARVIAVIMVASLALIMFAGCEENTTVLQSETESYTYRYANVELIFNFDSIFGEQLTLNNANAMPVGVYVVDNNNPDLVVFTDNWTWNGSTNTTTDINFSEGQELKVIIVIYSQEGILAFPIISLLGSNFLSGLEDTWIQEKHEEVIILQ</sequence>
<feature type="chain" id="PRO_5013796141" description="LTD domain-containing protein" evidence="1">
    <location>
        <begin position="20"/>
        <end position="150"/>
    </location>
</feature>
<evidence type="ECO:0000313" key="2">
    <source>
        <dbReference type="EMBL" id="PIS42441.1"/>
    </source>
</evidence>
<organism evidence="2 3">
    <name type="scientific">Candidatus Kerfeldbacteria bacterium CG08_land_8_20_14_0_20_40_16</name>
    <dbReference type="NCBI Taxonomy" id="2014244"/>
    <lineage>
        <taxon>Bacteria</taxon>
        <taxon>Candidatus Kerfeldiibacteriota</taxon>
    </lineage>
</organism>